<proteinExistence type="predicted"/>
<keyword evidence="3" id="KW-1185">Reference proteome</keyword>
<dbReference type="Proteomes" id="UP000008311">
    <property type="component" value="Unassembled WGS sequence"/>
</dbReference>
<evidence type="ECO:0000313" key="2">
    <source>
        <dbReference type="EMBL" id="EEF22232.1"/>
    </source>
</evidence>
<sequence>HVLLGHGHRHEHRIAAQAHEAVDAQLAVRRRDQFHRAALHLGGVVAEQRYLRQVLAGGGRIARAADQRGAVAQREQHRAAAADVEVLIVVLEVVEGNRSQHHAAEGAVRLVEAPAQREDPLAGGTALHRSAHVRQHVVVLLVVLEILAVGIVVLRQQGALRADQPAAVVVIEEDAVQLRQFIDLVHQLAADALQGALVQAVLGDVLLQHLQHEIGFLVGLVGMLGQRLGHVGGVHRGFLEQIFACLPGAPAVQPDEGKAGQHHEYRGEADGGSPLVEEHGGRLRLLILAILAAGMMRC</sequence>
<dbReference type="AlphaFoldDB" id="B9TPI2"/>
<organism evidence="2 3">
    <name type="scientific">Ricinus communis</name>
    <name type="common">Castor bean</name>
    <dbReference type="NCBI Taxonomy" id="3988"/>
    <lineage>
        <taxon>Eukaryota</taxon>
        <taxon>Viridiplantae</taxon>
        <taxon>Streptophyta</taxon>
        <taxon>Embryophyta</taxon>
        <taxon>Tracheophyta</taxon>
        <taxon>Spermatophyta</taxon>
        <taxon>Magnoliopsida</taxon>
        <taxon>eudicotyledons</taxon>
        <taxon>Gunneridae</taxon>
        <taxon>Pentapetalae</taxon>
        <taxon>rosids</taxon>
        <taxon>fabids</taxon>
        <taxon>Malpighiales</taxon>
        <taxon>Euphorbiaceae</taxon>
        <taxon>Acalyphoideae</taxon>
        <taxon>Acalypheae</taxon>
        <taxon>Ricinus</taxon>
    </lineage>
</organism>
<evidence type="ECO:0000313" key="3">
    <source>
        <dbReference type="Proteomes" id="UP000008311"/>
    </source>
</evidence>
<name>B9TPI2_RICCO</name>
<feature type="compositionally biased region" description="Basic and acidic residues" evidence="1">
    <location>
        <begin position="255"/>
        <end position="269"/>
    </location>
</feature>
<protein>
    <submittedName>
        <fullName evidence="2">Uncharacterized protein</fullName>
    </submittedName>
</protein>
<feature type="region of interest" description="Disordered" evidence="1">
    <location>
        <begin position="254"/>
        <end position="273"/>
    </location>
</feature>
<evidence type="ECO:0000256" key="1">
    <source>
        <dbReference type="SAM" id="MobiDB-lite"/>
    </source>
</evidence>
<dbReference type="EMBL" id="EQ995741">
    <property type="protein sequence ID" value="EEF22232.1"/>
    <property type="molecule type" value="Genomic_DNA"/>
</dbReference>
<gene>
    <name evidence="2" type="ORF">RCOM_1970650</name>
</gene>
<dbReference type="InParanoid" id="B9TPI2"/>
<feature type="non-terminal residue" evidence="2">
    <location>
        <position position="1"/>
    </location>
</feature>
<accession>B9TPI2</accession>
<reference evidence="3" key="1">
    <citation type="journal article" date="2010" name="Nat. Biotechnol.">
        <title>Draft genome sequence of the oilseed species Ricinus communis.</title>
        <authorList>
            <person name="Chan A.P."/>
            <person name="Crabtree J."/>
            <person name="Zhao Q."/>
            <person name="Lorenzi H."/>
            <person name="Orvis J."/>
            <person name="Puiu D."/>
            <person name="Melake-Berhan A."/>
            <person name="Jones K.M."/>
            <person name="Redman J."/>
            <person name="Chen G."/>
            <person name="Cahoon E.B."/>
            <person name="Gedil M."/>
            <person name="Stanke M."/>
            <person name="Haas B.J."/>
            <person name="Wortman J.R."/>
            <person name="Fraser-Liggett C.M."/>
            <person name="Ravel J."/>
            <person name="Rabinowicz P.D."/>
        </authorList>
    </citation>
    <scope>NUCLEOTIDE SEQUENCE [LARGE SCALE GENOMIC DNA]</scope>
    <source>
        <strain evidence="3">cv. Hale</strain>
    </source>
</reference>